<accession>A0A9R1W1X8</accession>
<dbReference type="OrthoDB" id="5835829at2759"/>
<evidence type="ECO:0000256" key="1">
    <source>
        <dbReference type="ARBA" id="ARBA00009995"/>
    </source>
</evidence>
<organism evidence="3 4">
    <name type="scientific">Lactuca sativa</name>
    <name type="common">Garden lettuce</name>
    <dbReference type="NCBI Taxonomy" id="4236"/>
    <lineage>
        <taxon>Eukaryota</taxon>
        <taxon>Viridiplantae</taxon>
        <taxon>Streptophyta</taxon>
        <taxon>Embryophyta</taxon>
        <taxon>Tracheophyta</taxon>
        <taxon>Spermatophyta</taxon>
        <taxon>Magnoliopsida</taxon>
        <taxon>eudicotyledons</taxon>
        <taxon>Gunneridae</taxon>
        <taxon>Pentapetalae</taxon>
        <taxon>asterids</taxon>
        <taxon>campanulids</taxon>
        <taxon>Asterales</taxon>
        <taxon>Asteraceae</taxon>
        <taxon>Cichorioideae</taxon>
        <taxon>Cichorieae</taxon>
        <taxon>Lactucinae</taxon>
        <taxon>Lactuca</taxon>
    </lineage>
</organism>
<dbReference type="EMBL" id="NBSK02000003">
    <property type="protein sequence ID" value="KAJ0215037.1"/>
    <property type="molecule type" value="Genomic_DNA"/>
</dbReference>
<evidence type="ECO:0000256" key="2">
    <source>
        <dbReference type="ARBA" id="ARBA00022679"/>
    </source>
</evidence>
<dbReference type="SUPFAM" id="SSF53756">
    <property type="entry name" value="UDP-Glycosyltransferase/glycogen phosphorylase"/>
    <property type="match status" value="1"/>
</dbReference>
<dbReference type="PANTHER" id="PTHR11926:SF1412">
    <property type="entry name" value="UDP-GLYCOSYLTRANSFERASE 83A1-LIKE"/>
    <property type="match status" value="1"/>
</dbReference>
<dbReference type="Gramene" id="rna-gnl|WGS:NBSK|LSAT_3X97661_mrna">
    <property type="protein sequence ID" value="cds-PLY67349.1"/>
    <property type="gene ID" value="gene-LSAT_3X97661"/>
</dbReference>
<dbReference type="GO" id="GO:0005737">
    <property type="term" value="C:cytoplasm"/>
    <property type="evidence" value="ECO:0000318"/>
    <property type="project" value="GO_Central"/>
</dbReference>
<evidence type="ECO:0000313" key="3">
    <source>
        <dbReference type="EMBL" id="KAJ0215037.1"/>
    </source>
</evidence>
<comment type="similarity">
    <text evidence="1">Belongs to the UDP-glycosyltransferase family.</text>
</comment>
<reference evidence="3 4" key="1">
    <citation type="journal article" date="2017" name="Nat. Commun.">
        <title>Genome assembly with in vitro proximity ligation data and whole-genome triplication in lettuce.</title>
        <authorList>
            <person name="Reyes-Chin-Wo S."/>
            <person name="Wang Z."/>
            <person name="Yang X."/>
            <person name="Kozik A."/>
            <person name="Arikit S."/>
            <person name="Song C."/>
            <person name="Xia L."/>
            <person name="Froenicke L."/>
            <person name="Lavelle D.O."/>
            <person name="Truco M.J."/>
            <person name="Xia R."/>
            <person name="Zhu S."/>
            <person name="Xu C."/>
            <person name="Xu H."/>
            <person name="Xu X."/>
            <person name="Cox K."/>
            <person name="Korf I."/>
            <person name="Meyers B.C."/>
            <person name="Michelmore R.W."/>
        </authorList>
    </citation>
    <scope>NUCLEOTIDE SEQUENCE [LARGE SCALE GENOMIC DNA]</scope>
    <source>
        <strain evidence="4">cv. Salinas</strain>
        <tissue evidence="3">Seedlings</tissue>
    </source>
</reference>
<dbReference type="Pfam" id="PF00201">
    <property type="entry name" value="UDPGT"/>
    <property type="match status" value="1"/>
</dbReference>
<evidence type="ECO:0008006" key="5">
    <source>
        <dbReference type="Google" id="ProtNLM"/>
    </source>
</evidence>
<name>A0A9R1W1X8_LACSA</name>
<evidence type="ECO:0000313" key="4">
    <source>
        <dbReference type="Proteomes" id="UP000235145"/>
    </source>
</evidence>
<dbReference type="GO" id="GO:0080044">
    <property type="term" value="F:quercetin 7-O-glucosyltransferase activity"/>
    <property type="evidence" value="ECO:0000318"/>
    <property type="project" value="GO_Central"/>
</dbReference>
<dbReference type="FunFam" id="3.40.50.2000:FF:000108">
    <property type="entry name" value="UDP-glycosyltransferase 83A1"/>
    <property type="match status" value="1"/>
</dbReference>
<keyword evidence="4" id="KW-1185">Reference proteome</keyword>
<dbReference type="Gene3D" id="3.40.50.2000">
    <property type="entry name" value="Glycogen Phosphorylase B"/>
    <property type="match status" value="2"/>
</dbReference>
<dbReference type="InterPro" id="IPR002213">
    <property type="entry name" value="UDP_glucos_trans"/>
</dbReference>
<dbReference type="CDD" id="cd03784">
    <property type="entry name" value="GT1_Gtf-like"/>
    <property type="match status" value="1"/>
</dbReference>
<dbReference type="FunFam" id="3.40.50.2000:FF:000061">
    <property type="entry name" value="UDP-glycosyltransferase 83A1"/>
    <property type="match status" value="1"/>
</dbReference>
<proteinExistence type="inferred from homology"/>
<dbReference type="Proteomes" id="UP000235145">
    <property type="component" value="Unassembled WGS sequence"/>
</dbReference>
<comment type="caution">
    <text evidence="3">The sequence shown here is derived from an EMBL/GenBank/DDBJ whole genome shotgun (WGS) entry which is preliminary data.</text>
</comment>
<protein>
    <recommendedName>
        <fullName evidence="5">UDP-glycosyltransferase</fullName>
    </recommendedName>
</protein>
<sequence>MAKPHVLIIPYPAQGHVIPIIELAQRLVNQDVKVTVVNTEVTHKQVKSNALENDGFSDLLQSVSIPDGLEPWEDRSDLSKLTRSILQIMPGKLEELIETINKEDNNKVTCIIADDCMGWAIKVAKKMGIRRAAVWPASVTTLTSMLSCQKLIDDGIINNNGIPLNQEMIKLSETMPLIKPTNLWWTRFEDLPTSEAFFEVVKEAAEASRLTEWHLCRSTAELEPGALNLFPQLLPIGPLLASNRRADQVGHFWQEDSTCLAWLDQQPPCSVIYVAFGSFTIFNQTQFEELALGLELSNRPFLWVVRQGMTKETTAAYPDGFLERVGSRGRILSWAPQQKVLAHPSVACFVSHCGWNSTLEGVTNGLPFLCWPYFADQFQNEIYIRDIWKTGLGFDKDEAGIIRSGEIKGKVEQLLGDNAFRAKAIDIKEKVTSSIKQGGCVHKNICNFIEWIKEKDTDAKNQLDTI</sequence>
<gene>
    <name evidence="3" type="ORF">LSAT_V11C300137820</name>
</gene>
<dbReference type="AlphaFoldDB" id="A0A9R1W1X8"/>
<dbReference type="PANTHER" id="PTHR11926">
    <property type="entry name" value="GLUCOSYL/GLUCURONOSYL TRANSFERASES"/>
    <property type="match status" value="1"/>
</dbReference>
<keyword evidence="2" id="KW-0808">Transferase</keyword>
<dbReference type="GO" id="GO:0080043">
    <property type="term" value="F:quercetin 3-O-glucosyltransferase activity"/>
    <property type="evidence" value="ECO:0000318"/>
    <property type="project" value="GO_Central"/>
</dbReference>